<comment type="caution">
    <text evidence="2">The sequence shown here is derived from an EMBL/GenBank/DDBJ whole genome shotgun (WGS) entry which is preliminary data.</text>
</comment>
<evidence type="ECO:0000313" key="3">
    <source>
        <dbReference type="Proteomes" id="UP000018719"/>
    </source>
</evidence>
<proteinExistence type="predicted"/>
<sequence>MDQNFFKPEAVTAKKPGSVSASGSYSAKEREKSILVPNRFHHGFV</sequence>
<evidence type="ECO:0000256" key="1">
    <source>
        <dbReference type="SAM" id="MobiDB-lite"/>
    </source>
</evidence>
<accession>V6HGS8</accession>
<reference evidence="2 3" key="1">
    <citation type="submission" date="2013-05" db="EMBL/GenBank/DDBJ databases">
        <authorList>
            <person name="Harkins D.M."/>
            <person name="Durkin A.S."/>
            <person name="Brinkac L.M."/>
            <person name="Haft D.H."/>
            <person name="Selengut J.D."/>
            <person name="Sanka R."/>
            <person name="DePew J."/>
            <person name="Purushe J."/>
            <person name="Hartskeerl R.A."/>
            <person name="Ahmed A."/>
            <person name="van der Linden H."/>
            <person name="Goris M.G.A."/>
            <person name="Vinetz J.M."/>
            <person name="Sutton G.G."/>
            <person name="Nierman W.C."/>
            <person name="Fouts D.E."/>
        </authorList>
    </citation>
    <scope>NUCLEOTIDE SEQUENCE [LARGE SCALE GENOMIC DNA]</scope>
    <source>
        <strain evidence="2 3">10</strain>
    </source>
</reference>
<name>V6HGS8_9LEPT</name>
<organism evidence="2 3">
    <name type="scientific">Leptospira inadai serovar Lyme str. 10</name>
    <dbReference type="NCBI Taxonomy" id="1049790"/>
    <lineage>
        <taxon>Bacteria</taxon>
        <taxon>Pseudomonadati</taxon>
        <taxon>Spirochaetota</taxon>
        <taxon>Spirochaetia</taxon>
        <taxon>Leptospirales</taxon>
        <taxon>Leptospiraceae</taxon>
        <taxon>Leptospira</taxon>
    </lineage>
</organism>
<dbReference type="Proteomes" id="UP000018719">
    <property type="component" value="Unassembled WGS sequence"/>
</dbReference>
<protein>
    <submittedName>
        <fullName evidence="2">Uncharacterized protein</fullName>
    </submittedName>
</protein>
<gene>
    <name evidence="2" type="ORF">LEP1GSC047_1141</name>
</gene>
<dbReference type="EMBL" id="AHMM02000025">
    <property type="protein sequence ID" value="EQA34825.1"/>
    <property type="molecule type" value="Genomic_DNA"/>
</dbReference>
<dbReference type="AlphaFoldDB" id="V6HGS8"/>
<evidence type="ECO:0000313" key="2">
    <source>
        <dbReference type="EMBL" id="EQA34825.1"/>
    </source>
</evidence>
<feature type="region of interest" description="Disordered" evidence="1">
    <location>
        <begin position="1"/>
        <end position="28"/>
    </location>
</feature>